<gene>
    <name evidence="2" type="ORF">EYF80_004086</name>
</gene>
<reference evidence="2 3" key="1">
    <citation type="submission" date="2019-03" db="EMBL/GenBank/DDBJ databases">
        <title>First draft genome of Liparis tanakae, snailfish: a comprehensive survey of snailfish specific genes.</title>
        <authorList>
            <person name="Kim W."/>
            <person name="Song I."/>
            <person name="Jeong J.-H."/>
            <person name="Kim D."/>
            <person name="Kim S."/>
            <person name="Ryu S."/>
            <person name="Song J.Y."/>
            <person name="Lee S.K."/>
        </authorList>
    </citation>
    <scope>NUCLEOTIDE SEQUENCE [LARGE SCALE GENOMIC DNA]</scope>
    <source>
        <tissue evidence="2">Muscle</tissue>
    </source>
</reference>
<proteinExistence type="predicted"/>
<feature type="compositionally biased region" description="Low complexity" evidence="1">
    <location>
        <begin position="143"/>
        <end position="160"/>
    </location>
</feature>
<dbReference type="Proteomes" id="UP000314294">
    <property type="component" value="Unassembled WGS sequence"/>
</dbReference>
<sequence>MDKPPLFSHVCILTGEDAGTTKDKKEERPTSEAVWLLEGGALLLATCSKEREKTALAVRVRLVRAPALGTDWLEVSVRRLTERSAFSLAARPIVRRPASLSLLVRPPSRHFFMALAPRFNVVTLLLIVMVGVVMSGPIPHGHTPSSTSEISISSSGEPRSTASVRQTGRGRKNKHGNEKQDHADEHRTTSSVIQPIGSNQIIRISKV</sequence>
<feature type="region of interest" description="Disordered" evidence="1">
    <location>
        <begin position="141"/>
        <end position="195"/>
    </location>
</feature>
<dbReference type="AlphaFoldDB" id="A0A4Z2J6M7"/>
<feature type="compositionally biased region" description="Basic and acidic residues" evidence="1">
    <location>
        <begin position="175"/>
        <end position="188"/>
    </location>
</feature>
<evidence type="ECO:0000256" key="1">
    <source>
        <dbReference type="SAM" id="MobiDB-lite"/>
    </source>
</evidence>
<evidence type="ECO:0000313" key="3">
    <source>
        <dbReference type="Proteomes" id="UP000314294"/>
    </source>
</evidence>
<accession>A0A4Z2J6M7</accession>
<organism evidence="2 3">
    <name type="scientific">Liparis tanakae</name>
    <name type="common">Tanaka's snailfish</name>
    <dbReference type="NCBI Taxonomy" id="230148"/>
    <lineage>
        <taxon>Eukaryota</taxon>
        <taxon>Metazoa</taxon>
        <taxon>Chordata</taxon>
        <taxon>Craniata</taxon>
        <taxon>Vertebrata</taxon>
        <taxon>Euteleostomi</taxon>
        <taxon>Actinopterygii</taxon>
        <taxon>Neopterygii</taxon>
        <taxon>Teleostei</taxon>
        <taxon>Neoteleostei</taxon>
        <taxon>Acanthomorphata</taxon>
        <taxon>Eupercaria</taxon>
        <taxon>Perciformes</taxon>
        <taxon>Cottioidei</taxon>
        <taxon>Cottales</taxon>
        <taxon>Liparidae</taxon>
        <taxon>Liparis</taxon>
    </lineage>
</organism>
<keyword evidence="3" id="KW-1185">Reference proteome</keyword>
<protein>
    <submittedName>
        <fullName evidence="2">Uncharacterized protein</fullName>
    </submittedName>
</protein>
<name>A0A4Z2J6M7_9TELE</name>
<evidence type="ECO:0000313" key="2">
    <source>
        <dbReference type="EMBL" id="TNN85839.1"/>
    </source>
</evidence>
<comment type="caution">
    <text evidence="2">The sequence shown here is derived from an EMBL/GenBank/DDBJ whole genome shotgun (WGS) entry which is preliminary data.</text>
</comment>
<dbReference type="EMBL" id="SRLO01000019">
    <property type="protein sequence ID" value="TNN85839.1"/>
    <property type="molecule type" value="Genomic_DNA"/>
</dbReference>